<gene>
    <name evidence="1" type="ORF">VTL71DRAFT_12169</name>
</gene>
<name>A0ABR4CUI9_9HELO</name>
<dbReference type="Proteomes" id="UP001595075">
    <property type="component" value="Unassembled WGS sequence"/>
</dbReference>
<protein>
    <submittedName>
        <fullName evidence="1">Uncharacterized protein</fullName>
    </submittedName>
</protein>
<evidence type="ECO:0000313" key="2">
    <source>
        <dbReference type="Proteomes" id="UP001595075"/>
    </source>
</evidence>
<accession>A0ABR4CUI9</accession>
<dbReference type="EMBL" id="JAZHXI010000004">
    <property type="protein sequence ID" value="KAL2072826.1"/>
    <property type="molecule type" value="Genomic_DNA"/>
</dbReference>
<comment type="caution">
    <text evidence="1">The sequence shown here is derived from an EMBL/GenBank/DDBJ whole genome shotgun (WGS) entry which is preliminary data.</text>
</comment>
<keyword evidence="2" id="KW-1185">Reference proteome</keyword>
<proteinExistence type="predicted"/>
<sequence>MLRRSYSVISFLHSFINTEGTRGLASHLISSDLPSSHLILSRPTLTTTTFDRTAKTIRKHPQALQWRTLRKRCGDTASHETRTISKP</sequence>
<feature type="non-terminal residue" evidence="1">
    <location>
        <position position="87"/>
    </location>
</feature>
<reference evidence="1 2" key="1">
    <citation type="journal article" date="2024" name="Commun. Biol.">
        <title>Comparative genomic analysis of thermophilic fungi reveals convergent evolutionary adaptations and gene losses.</title>
        <authorList>
            <person name="Steindorff A.S."/>
            <person name="Aguilar-Pontes M.V."/>
            <person name="Robinson A.J."/>
            <person name="Andreopoulos B."/>
            <person name="LaButti K."/>
            <person name="Kuo A."/>
            <person name="Mondo S."/>
            <person name="Riley R."/>
            <person name="Otillar R."/>
            <person name="Haridas S."/>
            <person name="Lipzen A."/>
            <person name="Grimwood J."/>
            <person name="Schmutz J."/>
            <person name="Clum A."/>
            <person name="Reid I.D."/>
            <person name="Moisan M.C."/>
            <person name="Butler G."/>
            <person name="Nguyen T.T.M."/>
            <person name="Dewar K."/>
            <person name="Conant G."/>
            <person name="Drula E."/>
            <person name="Henrissat B."/>
            <person name="Hansel C."/>
            <person name="Singer S."/>
            <person name="Hutchinson M.I."/>
            <person name="de Vries R.P."/>
            <person name="Natvig D.O."/>
            <person name="Powell A.J."/>
            <person name="Tsang A."/>
            <person name="Grigoriev I.V."/>
        </authorList>
    </citation>
    <scope>NUCLEOTIDE SEQUENCE [LARGE SCALE GENOMIC DNA]</scope>
    <source>
        <strain evidence="1 2">CBS 494.80</strain>
    </source>
</reference>
<evidence type="ECO:0000313" key="1">
    <source>
        <dbReference type="EMBL" id="KAL2072826.1"/>
    </source>
</evidence>
<organism evidence="1 2">
    <name type="scientific">Oculimacula yallundae</name>
    <dbReference type="NCBI Taxonomy" id="86028"/>
    <lineage>
        <taxon>Eukaryota</taxon>
        <taxon>Fungi</taxon>
        <taxon>Dikarya</taxon>
        <taxon>Ascomycota</taxon>
        <taxon>Pezizomycotina</taxon>
        <taxon>Leotiomycetes</taxon>
        <taxon>Helotiales</taxon>
        <taxon>Ploettnerulaceae</taxon>
        <taxon>Oculimacula</taxon>
    </lineage>
</organism>